<evidence type="ECO:0000256" key="1">
    <source>
        <dbReference type="ARBA" id="ARBA00001946"/>
    </source>
</evidence>
<organism evidence="14 15">
    <name type="scientific">Azorhizobium oxalatiphilum</name>
    <dbReference type="NCBI Taxonomy" id="980631"/>
    <lineage>
        <taxon>Bacteria</taxon>
        <taxon>Pseudomonadati</taxon>
        <taxon>Pseudomonadota</taxon>
        <taxon>Alphaproteobacteria</taxon>
        <taxon>Hyphomicrobiales</taxon>
        <taxon>Xanthobacteraceae</taxon>
        <taxon>Azorhizobium</taxon>
    </lineage>
</organism>
<dbReference type="SUPFAM" id="SSF55931">
    <property type="entry name" value="Glutamine synthetase/guanido kinase"/>
    <property type="match status" value="1"/>
</dbReference>
<feature type="domain" description="GS catalytic" evidence="13">
    <location>
        <begin position="153"/>
        <end position="487"/>
    </location>
</feature>
<proteinExistence type="inferred from homology"/>
<keyword evidence="8" id="KW-0535">Nitrogen fixation</keyword>
<dbReference type="InterPro" id="IPR008146">
    <property type="entry name" value="Gln_synth_cat_dom"/>
</dbReference>
<evidence type="ECO:0000256" key="11">
    <source>
        <dbReference type="SAM" id="MobiDB-lite"/>
    </source>
</evidence>
<dbReference type="PANTHER" id="PTHR43785:SF3">
    <property type="entry name" value="GS CATALYTIC DOMAIN-CONTAINING PROTEIN"/>
    <property type="match status" value="1"/>
</dbReference>
<evidence type="ECO:0000256" key="10">
    <source>
        <dbReference type="RuleBase" id="RU000384"/>
    </source>
</evidence>
<dbReference type="SMART" id="SM01230">
    <property type="entry name" value="Gln-synt_C"/>
    <property type="match status" value="1"/>
</dbReference>
<feature type="domain" description="GS beta-grasp" evidence="12">
    <location>
        <begin position="52"/>
        <end position="146"/>
    </location>
</feature>
<name>A0A917CAK8_9HYPH</name>
<evidence type="ECO:0000256" key="7">
    <source>
        <dbReference type="ARBA" id="ARBA00022842"/>
    </source>
</evidence>
<evidence type="ECO:0000256" key="4">
    <source>
        <dbReference type="ARBA" id="ARBA00022598"/>
    </source>
</evidence>
<protein>
    <submittedName>
        <fullName evidence="14">Glutamine synthetase</fullName>
    </submittedName>
</protein>
<gene>
    <name evidence="14" type="primary">glnA2</name>
    <name evidence="14" type="ORF">GCM10007301_46910</name>
</gene>
<dbReference type="Pfam" id="PF00120">
    <property type="entry name" value="Gln-synt_C"/>
    <property type="match status" value="1"/>
</dbReference>
<dbReference type="InterPro" id="IPR027303">
    <property type="entry name" value="Gln_synth_gly_rich_site"/>
</dbReference>
<evidence type="ECO:0000313" key="14">
    <source>
        <dbReference type="EMBL" id="GGF81393.1"/>
    </source>
</evidence>
<dbReference type="GO" id="GO:0005524">
    <property type="term" value="F:ATP binding"/>
    <property type="evidence" value="ECO:0007669"/>
    <property type="project" value="UniProtKB-KW"/>
</dbReference>
<keyword evidence="4" id="KW-0436">Ligase</keyword>
<dbReference type="FunFam" id="3.30.590.10:FF:000005">
    <property type="entry name" value="Probable glutamine synthetase"/>
    <property type="match status" value="1"/>
</dbReference>
<comment type="caution">
    <text evidence="14">The sequence shown here is derived from an EMBL/GenBank/DDBJ whole genome shotgun (WGS) entry which is preliminary data.</text>
</comment>
<evidence type="ECO:0000313" key="15">
    <source>
        <dbReference type="Proteomes" id="UP000606044"/>
    </source>
</evidence>
<keyword evidence="7" id="KW-0460">Magnesium</keyword>
<feature type="region of interest" description="Disordered" evidence="11">
    <location>
        <begin position="1"/>
        <end position="33"/>
    </location>
</feature>
<dbReference type="Proteomes" id="UP000606044">
    <property type="component" value="Unassembled WGS sequence"/>
</dbReference>
<dbReference type="PANTHER" id="PTHR43785">
    <property type="entry name" value="GAMMA-GLUTAMYLPUTRESCINE SYNTHETASE"/>
    <property type="match status" value="1"/>
</dbReference>
<keyword evidence="15" id="KW-1185">Reference proteome</keyword>
<evidence type="ECO:0000256" key="5">
    <source>
        <dbReference type="ARBA" id="ARBA00022741"/>
    </source>
</evidence>
<evidence type="ECO:0000259" key="12">
    <source>
        <dbReference type="PROSITE" id="PS51986"/>
    </source>
</evidence>
<dbReference type="InterPro" id="IPR008147">
    <property type="entry name" value="Gln_synt_N"/>
</dbReference>
<comment type="function">
    <text evidence="2">Catalyzes the ATP-dependent biosynthesis of glutamine from glutamate and ammonia.</text>
</comment>
<dbReference type="InterPro" id="IPR036651">
    <property type="entry name" value="Gln_synt_N_sf"/>
</dbReference>
<dbReference type="Gene3D" id="3.30.590.10">
    <property type="entry name" value="Glutamine synthetase/guanido kinase, catalytic domain"/>
    <property type="match status" value="1"/>
</dbReference>
<sequence>MAKRSKASTAKANTGKTSGSKAAAKAPKADSAISSPRGVKTLAEAKAWMAARGITEIECTVPDLAGVARGKIMPASKFFSSPVMNLPLSVFFQTISGEYPDYDGLVDSVVADSDLVLEPDFSTLCTVPWAQDPTAQVVHDAYHRDGRPVEEAPRQVLKNVLSLYAKHGWTPVVAPEIEFYLVEPNTDPDYPLKPPVGRSGRPEIGRQSYSIQAVNEFDALFEDIYDYSEAQGLEIDTLIHEDGAAQMEINLRHGDPLMLADQVFAFKRTIREAALAHKIYATFMAKPIANEPGSAMHIHQSVIDTKTGKNIFSDADGDPTPEFFSFIAGQQKYLPAVLCILAPYVNSYRRLTPDSMAPINVQWGYDNRTAGLRVPPSLPDARRVENRVPSSDANPYLVIAASLACGYLGISQGLRPTEPLEGDAKDKPFDLPRGLLEAVAEFAECEELGEVLGRRFVTTYAAVKRAEFETFMRVISPWEREYLLLNV</sequence>
<reference evidence="14" key="2">
    <citation type="submission" date="2020-09" db="EMBL/GenBank/DDBJ databases">
        <authorList>
            <person name="Sun Q."/>
            <person name="Sedlacek I."/>
        </authorList>
    </citation>
    <scope>NUCLEOTIDE SEQUENCE</scope>
    <source>
        <strain evidence="14">CCM 7897</strain>
    </source>
</reference>
<dbReference type="PROSITE" id="PS00181">
    <property type="entry name" value="GLNA_ATP"/>
    <property type="match status" value="1"/>
</dbReference>
<evidence type="ECO:0000256" key="2">
    <source>
        <dbReference type="ARBA" id="ARBA00003117"/>
    </source>
</evidence>
<dbReference type="InterPro" id="IPR014746">
    <property type="entry name" value="Gln_synth/guanido_kin_cat_dom"/>
</dbReference>
<dbReference type="RefSeq" id="WP_188583166.1">
    <property type="nucleotide sequence ID" value="NZ_BMCT01000008.1"/>
</dbReference>
<feature type="compositionally biased region" description="Low complexity" evidence="11">
    <location>
        <begin position="16"/>
        <end position="33"/>
    </location>
</feature>
<keyword evidence="6" id="KW-0067">ATP-binding</keyword>
<dbReference type="GO" id="GO:0004356">
    <property type="term" value="F:glutamine synthetase activity"/>
    <property type="evidence" value="ECO:0007669"/>
    <property type="project" value="InterPro"/>
</dbReference>
<evidence type="ECO:0000256" key="3">
    <source>
        <dbReference type="ARBA" id="ARBA00009897"/>
    </source>
</evidence>
<evidence type="ECO:0000256" key="9">
    <source>
        <dbReference type="PROSITE-ProRule" id="PRU01330"/>
    </source>
</evidence>
<dbReference type="AlphaFoldDB" id="A0A917CAK8"/>
<reference evidence="14" key="1">
    <citation type="journal article" date="2014" name="Int. J. Syst. Evol. Microbiol.">
        <title>Complete genome sequence of Corynebacterium casei LMG S-19264T (=DSM 44701T), isolated from a smear-ripened cheese.</title>
        <authorList>
            <consortium name="US DOE Joint Genome Institute (JGI-PGF)"/>
            <person name="Walter F."/>
            <person name="Albersmeier A."/>
            <person name="Kalinowski J."/>
            <person name="Ruckert C."/>
        </authorList>
    </citation>
    <scope>NUCLEOTIDE SEQUENCE</scope>
    <source>
        <strain evidence="14">CCM 7897</strain>
    </source>
</reference>
<dbReference type="PROSITE" id="PS51986">
    <property type="entry name" value="GS_BETA_GRASP"/>
    <property type="match status" value="1"/>
</dbReference>
<dbReference type="SUPFAM" id="SSF54368">
    <property type="entry name" value="Glutamine synthetase, N-terminal domain"/>
    <property type="match status" value="1"/>
</dbReference>
<dbReference type="PROSITE" id="PS51987">
    <property type="entry name" value="GS_CATALYTIC"/>
    <property type="match status" value="1"/>
</dbReference>
<comment type="similarity">
    <text evidence="3 9 10">Belongs to the glutamine synthetase family.</text>
</comment>
<evidence type="ECO:0000256" key="6">
    <source>
        <dbReference type="ARBA" id="ARBA00022840"/>
    </source>
</evidence>
<evidence type="ECO:0000259" key="13">
    <source>
        <dbReference type="PROSITE" id="PS51987"/>
    </source>
</evidence>
<comment type="cofactor">
    <cofactor evidence="1">
        <name>Mg(2+)</name>
        <dbReference type="ChEBI" id="CHEBI:18420"/>
    </cofactor>
</comment>
<accession>A0A917CAK8</accession>
<dbReference type="GO" id="GO:0006542">
    <property type="term" value="P:glutamine biosynthetic process"/>
    <property type="evidence" value="ECO:0007669"/>
    <property type="project" value="InterPro"/>
</dbReference>
<dbReference type="EMBL" id="BMCT01000008">
    <property type="protein sequence ID" value="GGF81393.1"/>
    <property type="molecule type" value="Genomic_DNA"/>
</dbReference>
<evidence type="ECO:0000256" key="8">
    <source>
        <dbReference type="ARBA" id="ARBA00023231"/>
    </source>
</evidence>
<dbReference type="GO" id="GO:0006598">
    <property type="term" value="P:polyamine catabolic process"/>
    <property type="evidence" value="ECO:0007669"/>
    <property type="project" value="TreeGrafter"/>
</dbReference>
<keyword evidence="5" id="KW-0547">Nucleotide-binding</keyword>
<dbReference type="Gene3D" id="3.10.20.70">
    <property type="entry name" value="Glutamine synthetase, N-terminal domain"/>
    <property type="match status" value="1"/>
</dbReference>